<name>Q1N5A9_9GAMM</name>
<keyword evidence="4" id="KW-0804">Transcription</keyword>
<dbReference type="InterPro" id="IPR000847">
    <property type="entry name" value="LysR_HTH_N"/>
</dbReference>
<sequence>MRGPRVTLEQWRTLQAVIDHGGYAQAAEALHKSQSSISYTVGKLQEQLGMELLHIEGRKAVLTSAGEALLQRSRHLIEHAMELEAVAASLEQGWEAEVRLAMDAIFPKSILINAFKDFLPKSSNTKVVLREEVLSGAAEALLEKKVELSITPVVPPGFMGEKLMDIQFIAVAHPDHELQKLGRPVTMKDLESQMHIVIKDSAIKQNRDSGWLGSDLRWTVSNFESARALLASGLGFSWLPTHEACDLINEGNVKPLELDTDYRKQGSLYLVYASKEIAGPATNLLADCIQTCTKAYEATHPALEELMAK</sequence>
<comment type="similarity">
    <text evidence="1">Belongs to the LysR transcriptional regulatory family.</text>
</comment>
<keyword evidence="3" id="KW-0238">DNA-binding</keyword>
<dbReference type="InterPro" id="IPR036388">
    <property type="entry name" value="WH-like_DNA-bd_sf"/>
</dbReference>
<dbReference type="HOGENOM" id="CLU_039613_35_2_6"/>
<dbReference type="InterPro" id="IPR036390">
    <property type="entry name" value="WH_DNA-bd_sf"/>
</dbReference>
<proteinExistence type="inferred from homology"/>
<reference evidence="6 7" key="1">
    <citation type="submission" date="2006-03" db="EMBL/GenBank/DDBJ databases">
        <authorList>
            <person name="Pinhassi J."/>
            <person name="Pedros-Alio C."/>
            <person name="Ferriera S."/>
            <person name="Johnson J."/>
            <person name="Kravitz S."/>
            <person name="Halpern A."/>
            <person name="Remington K."/>
            <person name="Beeson K."/>
            <person name="Tran B."/>
            <person name="Rogers Y.-H."/>
            <person name="Friedman R."/>
            <person name="Venter J.C."/>
        </authorList>
    </citation>
    <scope>NUCLEOTIDE SEQUENCE [LARGE SCALE GENOMIC DNA]</scope>
    <source>
        <strain evidence="6 7">RED65</strain>
    </source>
</reference>
<dbReference type="Gene3D" id="3.40.190.290">
    <property type="match status" value="1"/>
</dbReference>
<dbReference type="Pfam" id="PF03466">
    <property type="entry name" value="LysR_substrate"/>
    <property type="match status" value="1"/>
</dbReference>
<dbReference type="Pfam" id="PF00126">
    <property type="entry name" value="HTH_1"/>
    <property type="match status" value="1"/>
</dbReference>
<dbReference type="SUPFAM" id="SSF46785">
    <property type="entry name" value="Winged helix' DNA-binding domain"/>
    <property type="match status" value="1"/>
</dbReference>
<evidence type="ECO:0000313" key="6">
    <source>
        <dbReference type="EMBL" id="EAT13156.1"/>
    </source>
</evidence>
<evidence type="ECO:0000256" key="1">
    <source>
        <dbReference type="ARBA" id="ARBA00009437"/>
    </source>
</evidence>
<dbReference type="InterPro" id="IPR005119">
    <property type="entry name" value="LysR_subst-bd"/>
</dbReference>
<evidence type="ECO:0000256" key="4">
    <source>
        <dbReference type="ARBA" id="ARBA00023163"/>
    </source>
</evidence>
<keyword evidence="7" id="KW-1185">Reference proteome</keyword>
<feature type="domain" description="HTH lysR-type" evidence="5">
    <location>
        <begin position="6"/>
        <end position="63"/>
    </location>
</feature>
<keyword evidence="2" id="KW-0805">Transcription regulation</keyword>
<evidence type="ECO:0000256" key="2">
    <source>
        <dbReference type="ARBA" id="ARBA00023015"/>
    </source>
</evidence>
<evidence type="ECO:0000313" key="7">
    <source>
        <dbReference type="Proteomes" id="UP000004263"/>
    </source>
</evidence>
<dbReference type="SUPFAM" id="SSF53850">
    <property type="entry name" value="Periplasmic binding protein-like II"/>
    <property type="match status" value="1"/>
</dbReference>
<organism evidence="6 7">
    <name type="scientific">Bermanella marisrubri</name>
    <dbReference type="NCBI Taxonomy" id="207949"/>
    <lineage>
        <taxon>Bacteria</taxon>
        <taxon>Pseudomonadati</taxon>
        <taxon>Pseudomonadota</taxon>
        <taxon>Gammaproteobacteria</taxon>
        <taxon>Oceanospirillales</taxon>
        <taxon>Oceanospirillaceae</taxon>
        <taxon>Bermanella</taxon>
    </lineage>
</organism>
<dbReference type="Gene3D" id="1.10.10.10">
    <property type="entry name" value="Winged helix-like DNA-binding domain superfamily/Winged helix DNA-binding domain"/>
    <property type="match status" value="1"/>
</dbReference>
<dbReference type="PANTHER" id="PTHR30126">
    <property type="entry name" value="HTH-TYPE TRANSCRIPTIONAL REGULATOR"/>
    <property type="match status" value="1"/>
</dbReference>
<evidence type="ECO:0000259" key="5">
    <source>
        <dbReference type="PROSITE" id="PS50931"/>
    </source>
</evidence>
<dbReference type="PROSITE" id="PS50931">
    <property type="entry name" value="HTH_LYSR"/>
    <property type="match status" value="1"/>
</dbReference>
<dbReference type="GO" id="GO:0000976">
    <property type="term" value="F:transcription cis-regulatory region binding"/>
    <property type="evidence" value="ECO:0007669"/>
    <property type="project" value="TreeGrafter"/>
</dbReference>
<gene>
    <name evidence="6" type="ORF">RED65_00310</name>
</gene>
<dbReference type="GO" id="GO:0003700">
    <property type="term" value="F:DNA-binding transcription factor activity"/>
    <property type="evidence" value="ECO:0007669"/>
    <property type="project" value="InterPro"/>
</dbReference>
<accession>Q1N5A9</accession>
<comment type="caution">
    <text evidence="6">The sequence shown here is derived from an EMBL/GenBank/DDBJ whole genome shotgun (WGS) entry which is preliminary data.</text>
</comment>
<dbReference type="RefSeq" id="WP_007017542.1">
    <property type="nucleotide sequence ID" value="NZ_CH724114.1"/>
</dbReference>
<dbReference type="OrthoDB" id="6988449at2"/>
<dbReference type="Proteomes" id="UP000004263">
    <property type="component" value="Unassembled WGS sequence"/>
</dbReference>
<dbReference type="EMBL" id="AAQH01000002">
    <property type="protein sequence ID" value="EAT13156.1"/>
    <property type="molecule type" value="Genomic_DNA"/>
</dbReference>
<dbReference type="AlphaFoldDB" id="Q1N5A9"/>
<dbReference type="STRING" id="207949.RED65_00310"/>
<dbReference type="PANTHER" id="PTHR30126:SF88">
    <property type="entry name" value="TRANSCRIPTIONAL REGULATOR-RELATED"/>
    <property type="match status" value="1"/>
</dbReference>
<protein>
    <submittedName>
        <fullName evidence="6">Transcriptional Regulator, LysR family protein</fullName>
    </submittedName>
</protein>
<evidence type="ECO:0000256" key="3">
    <source>
        <dbReference type="ARBA" id="ARBA00023125"/>
    </source>
</evidence>